<dbReference type="CDD" id="cd04301">
    <property type="entry name" value="NAT_SF"/>
    <property type="match status" value="1"/>
</dbReference>
<dbReference type="Proteomes" id="UP001529338">
    <property type="component" value="Unassembled WGS sequence"/>
</dbReference>
<dbReference type="EMBL" id="JAUCGQ010000004">
    <property type="protein sequence ID" value="MDM7856530.1"/>
    <property type="molecule type" value="Genomic_DNA"/>
</dbReference>
<evidence type="ECO:0000313" key="3">
    <source>
        <dbReference type="EMBL" id="MDM7856530.1"/>
    </source>
</evidence>
<dbReference type="InterPro" id="IPR050769">
    <property type="entry name" value="NAT_camello-type"/>
</dbReference>
<accession>A0ABT7SK15</accession>
<evidence type="ECO:0000259" key="2">
    <source>
        <dbReference type="PROSITE" id="PS51186"/>
    </source>
</evidence>
<dbReference type="RefSeq" id="WP_289456764.1">
    <property type="nucleotide sequence ID" value="NZ_JAUCGQ010000004.1"/>
</dbReference>
<dbReference type="PANTHER" id="PTHR13947">
    <property type="entry name" value="GNAT FAMILY N-ACETYLTRANSFERASE"/>
    <property type="match status" value="1"/>
</dbReference>
<dbReference type="SUPFAM" id="SSF55729">
    <property type="entry name" value="Acyl-CoA N-acyltransferases (Nat)"/>
    <property type="match status" value="2"/>
</dbReference>
<keyword evidence="4" id="KW-1185">Reference proteome</keyword>
<evidence type="ECO:0000256" key="1">
    <source>
        <dbReference type="ARBA" id="ARBA00022679"/>
    </source>
</evidence>
<gene>
    <name evidence="3" type="ORF">QRT04_16445</name>
</gene>
<keyword evidence="1" id="KW-0808">Transferase</keyword>
<dbReference type="Pfam" id="PF00583">
    <property type="entry name" value="Acetyltransf_1"/>
    <property type="match status" value="1"/>
</dbReference>
<dbReference type="InterPro" id="IPR000182">
    <property type="entry name" value="GNAT_dom"/>
</dbReference>
<reference evidence="3 4" key="1">
    <citation type="submission" date="2023-06" db="EMBL/GenBank/DDBJ databases">
        <title>Cellulomonas sp. MW4 Whole genome sequence.</title>
        <authorList>
            <person name="Park S."/>
        </authorList>
    </citation>
    <scope>NUCLEOTIDE SEQUENCE [LARGE SCALE GENOMIC DNA]</scope>
    <source>
        <strain evidence="3 4">MW4</strain>
    </source>
</reference>
<dbReference type="InterPro" id="IPR016181">
    <property type="entry name" value="Acyl_CoA_acyltransferase"/>
</dbReference>
<name>A0ABT7SK15_9CELL</name>
<comment type="caution">
    <text evidence="3">The sequence shown here is derived from an EMBL/GenBank/DDBJ whole genome shotgun (WGS) entry which is preliminary data.</text>
</comment>
<feature type="domain" description="N-acetyltransferase" evidence="2">
    <location>
        <begin position="289"/>
        <end position="423"/>
    </location>
</feature>
<feature type="domain" description="N-acetyltransferase" evidence="2">
    <location>
        <begin position="9"/>
        <end position="172"/>
    </location>
</feature>
<evidence type="ECO:0000313" key="4">
    <source>
        <dbReference type="Proteomes" id="UP001529338"/>
    </source>
</evidence>
<proteinExistence type="predicted"/>
<dbReference type="Gene3D" id="3.40.630.30">
    <property type="match status" value="2"/>
</dbReference>
<dbReference type="PROSITE" id="PS51186">
    <property type="entry name" value="GNAT"/>
    <property type="match status" value="2"/>
</dbReference>
<dbReference type="InterPro" id="IPR056935">
    <property type="entry name" value="Rv0428c-like_C"/>
</dbReference>
<organism evidence="3 4">
    <name type="scientific">Cellulomonas alba</name>
    <dbReference type="NCBI Taxonomy" id="3053467"/>
    <lineage>
        <taxon>Bacteria</taxon>
        <taxon>Bacillati</taxon>
        <taxon>Actinomycetota</taxon>
        <taxon>Actinomycetes</taxon>
        <taxon>Micrococcales</taxon>
        <taxon>Cellulomonadaceae</taxon>
        <taxon>Cellulomonas</taxon>
    </lineage>
</organism>
<dbReference type="Pfam" id="PF24553">
    <property type="entry name" value="Rv0428c_C"/>
    <property type="match status" value="1"/>
</dbReference>
<dbReference type="PANTHER" id="PTHR13947:SF37">
    <property type="entry name" value="LD18367P"/>
    <property type="match status" value="1"/>
</dbReference>
<sequence length="423" mass="44235">MSRAPHTGVVVRVATGDEIADAGAVTAAAYAADRLLAPDDDYADELRDAAARARDATLLVAVLPGDERDGEVVVGTITVAAYGSPYAEVALPGEHEVRMLAVAPEARRHGVADALMFAALREAVAAGAERVVLSTLDAMHAAHQLYGRLGFVAEPERDWTPGRDKRLRVQAWTRPDAPGAAVEVATWPPASELDVDGWRVGLSGGVTRRANSVVPLRAPADAEDAIERVEAAYASHGQPSVFRVDGGAQPAGLDALLEERGYRVAADTDVLVRGLAGAAAAAGRDGVAIDVADAPDDEWLALWSGSKAPLAAGVGGVDEQFVATVLQGARALYLTARDDDGAVGVIRAALEADWVGLSCLVVDPRGRRRGLGRALTLAAMRAAAGRGATRAFLQVEVENTAAATLYARLGFLPAARYHYRQRP</sequence>
<protein>
    <submittedName>
        <fullName evidence="3">GNAT family N-acetyltransferase</fullName>
    </submittedName>
</protein>